<keyword evidence="2" id="KW-1185">Reference proteome</keyword>
<evidence type="ECO:0000313" key="1">
    <source>
        <dbReference type="EMBL" id="TSP13597.1"/>
    </source>
</evidence>
<evidence type="ECO:0000313" key="2">
    <source>
        <dbReference type="Proteomes" id="UP000318943"/>
    </source>
</evidence>
<dbReference type="EMBL" id="VCIZ01000003">
    <property type="protein sequence ID" value="TSP13597.1"/>
    <property type="molecule type" value="Genomic_DNA"/>
</dbReference>
<protein>
    <submittedName>
        <fullName evidence="1">DUF3182 family protein</fullName>
    </submittedName>
</protein>
<name>A0ABY3ERP2_9BURK</name>
<dbReference type="InterPro" id="IPR021519">
    <property type="entry name" value="DUF3182"/>
</dbReference>
<reference evidence="1 2" key="1">
    <citation type="submission" date="2019-05" db="EMBL/GenBank/DDBJ databases">
        <title>Whole genome sequence analysis of Cupriavidus campinensis S14E4C strain.</title>
        <authorList>
            <person name="Abbaszade G."/>
            <person name="Szabo A."/>
            <person name="Toumi M."/>
            <person name="Toth E."/>
        </authorList>
    </citation>
    <scope>NUCLEOTIDE SEQUENCE [LARGE SCALE GENOMIC DNA]</scope>
    <source>
        <strain evidence="1 2">S14E4C</strain>
    </source>
</reference>
<comment type="caution">
    <text evidence="1">The sequence shown here is derived from an EMBL/GenBank/DDBJ whole genome shotgun (WGS) entry which is preliminary data.</text>
</comment>
<proteinExistence type="predicted"/>
<organism evidence="1 2">
    <name type="scientific">Cupriavidus campinensis</name>
    <dbReference type="NCBI Taxonomy" id="151783"/>
    <lineage>
        <taxon>Bacteria</taxon>
        <taxon>Pseudomonadati</taxon>
        <taxon>Pseudomonadota</taxon>
        <taxon>Betaproteobacteria</taxon>
        <taxon>Burkholderiales</taxon>
        <taxon>Burkholderiaceae</taxon>
        <taxon>Cupriavidus</taxon>
    </lineage>
</organism>
<gene>
    <name evidence="1" type="ORF">FGG12_06495</name>
</gene>
<dbReference type="SUPFAM" id="SSF56059">
    <property type="entry name" value="Glutathione synthetase ATP-binding domain-like"/>
    <property type="match status" value="1"/>
</dbReference>
<dbReference type="Proteomes" id="UP000318943">
    <property type="component" value="Unassembled WGS sequence"/>
</dbReference>
<sequence>MPSPPPSWHGSGSTFLARLFPEETILATPATPNPAVSTTSSEPAPLAQPREVRVVVYGRADCDDPASHPGTTLRNIAERVAALAGFRYAGSYDAVTHGAATDRLYFVPADTLTGIDSAHQLGIASLHDLLGGVVPHDFVGTKAISHGLVAPDARAPEGWSQDFGARIEPYVLPGYTAFSVEDARRAGQAMLGGGKVRVKEPRGIGGLGQQVVANAAELDAALAALDARQIEREGLVLERNLEDVTTFSVGQVEVGDLRASYCGTQGLTRNHAGELVYGGSTLRVVRGSLEDLCAHPIEAHLREAVQAALAYHAAAVACYPGTMVSRCNYDVAMGTDNGRQRLGVLEQSWRVGGATGAELAALAAFQADPQCVRATASTREIYGTDVPVPPGADVYYQGEDRNVGPLTKYAILESSSDGHT</sequence>
<accession>A0ABY3ERP2</accession>
<dbReference type="Pfam" id="PF11379">
    <property type="entry name" value="DUF3182"/>
    <property type="match status" value="1"/>
</dbReference>